<proteinExistence type="predicted"/>
<organism evidence="1 2">
    <name type="scientific">Candidatus Sulfotelmatobacter kueseliae</name>
    <dbReference type="NCBI Taxonomy" id="2042962"/>
    <lineage>
        <taxon>Bacteria</taxon>
        <taxon>Pseudomonadati</taxon>
        <taxon>Acidobacteriota</taxon>
        <taxon>Terriglobia</taxon>
        <taxon>Terriglobales</taxon>
        <taxon>Candidatus Korobacteraceae</taxon>
        <taxon>Candidatus Sulfotelmatobacter</taxon>
    </lineage>
</organism>
<evidence type="ECO:0000313" key="1">
    <source>
        <dbReference type="EMBL" id="SPF32813.1"/>
    </source>
</evidence>
<name>A0A2U3JZH3_9BACT</name>
<sequence length="62" mass="6774">MQDTGGALIVPMKGTKWHAALLVVKTLLSRYHACDSLAAFCGESCEEKSGGGSGWKPRRFYR</sequence>
<gene>
    <name evidence="1" type="ORF">SBA1_110020</name>
</gene>
<dbReference type="AlphaFoldDB" id="A0A2U3JZH3"/>
<dbReference type="Proteomes" id="UP000238701">
    <property type="component" value="Unassembled WGS sequence"/>
</dbReference>
<protein>
    <submittedName>
        <fullName evidence="1">Uncharacterized protein</fullName>
    </submittedName>
</protein>
<accession>A0A2U3JZH3</accession>
<evidence type="ECO:0000313" key="2">
    <source>
        <dbReference type="Proteomes" id="UP000238701"/>
    </source>
</evidence>
<dbReference type="EMBL" id="OMOD01000013">
    <property type="protein sequence ID" value="SPF32813.1"/>
    <property type="molecule type" value="Genomic_DNA"/>
</dbReference>
<reference evidence="2" key="1">
    <citation type="submission" date="2018-02" db="EMBL/GenBank/DDBJ databases">
        <authorList>
            <person name="Hausmann B."/>
        </authorList>
    </citation>
    <scope>NUCLEOTIDE SEQUENCE [LARGE SCALE GENOMIC DNA]</scope>
    <source>
        <strain evidence="2">Peat soil MAG SbA1</strain>
    </source>
</reference>